<dbReference type="GO" id="GO:0008194">
    <property type="term" value="F:UDP-glycosyltransferase activity"/>
    <property type="evidence" value="ECO:0007669"/>
    <property type="project" value="InterPro"/>
</dbReference>
<proteinExistence type="inferred from homology"/>
<gene>
    <name evidence="6" type="ORF">OBRU01_16323</name>
</gene>
<protein>
    <submittedName>
        <fullName evidence="6">UDP-glycosyltransferase UGT46B1</fullName>
    </submittedName>
</protein>
<keyword evidence="7" id="KW-1185">Reference proteome</keyword>
<keyword evidence="4" id="KW-1133">Transmembrane helix</keyword>
<keyword evidence="5" id="KW-0732">Signal</keyword>
<dbReference type="STRING" id="104452.A0A0L7L3K3"/>
<evidence type="ECO:0000313" key="6">
    <source>
        <dbReference type="EMBL" id="KOB69869.1"/>
    </source>
</evidence>
<reference evidence="6 7" key="1">
    <citation type="journal article" date="2015" name="Genome Biol. Evol.">
        <title>The genome of winter moth (Operophtera brumata) provides a genomic perspective on sexual dimorphism and phenology.</title>
        <authorList>
            <person name="Derks M.F."/>
            <person name="Smit S."/>
            <person name="Salis L."/>
            <person name="Schijlen E."/>
            <person name="Bossers A."/>
            <person name="Mateman C."/>
            <person name="Pijl A.S."/>
            <person name="de Ridder D."/>
            <person name="Groenen M.A."/>
            <person name="Visser M.E."/>
            <person name="Megens H.J."/>
        </authorList>
    </citation>
    <scope>NUCLEOTIDE SEQUENCE [LARGE SCALE GENOMIC DNA]</scope>
    <source>
        <strain evidence="6">WM2013NL</strain>
        <tissue evidence="6">Head and thorax</tissue>
    </source>
</reference>
<comment type="caution">
    <text evidence="6">The sequence shown here is derived from an EMBL/GenBank/DDBJ whole genome shotgun (WGS) entry which is preliminary data.</text>
</comment>
<evidence type="ECO:0000256" key="1">
    <source>
        <dbReference type="ARBA" id="ARBA00009995"/>
    </source>
</evidence>
<dbReference type="InterPro" id="IPR002213">
    <property type="entry name" value="UDP_glucos_trans"/>
</dbReference>
<dbReference type="SUPFAM" id="SSF53756">
    <property type="entry name" value="UDP-Glycosyltransferase/glycogen phosphorylase"/>
    <property type="match status" value="1"/>
</dbReference>
<dbReference type="Pfam" id="PF00201">
    <property type="entry name" value="UDPGT"/>
    <property type="match status" value="2"/>
</dbReference>
<name>A0A0L7L3K3_OPEBR</name>
<accession>A0A0L7L3K3</accession>
<dbReference type="Gene3D" id="3.40.50.2000">
    <property type="entry name" value="Glycogen Phosphorylase B"/>
    <property type="match status" value="3"/>
</dbReference>
<feature type="signal peptide" evidence="5">
    <location>
        <begin position="1"/>
        <end position="16"/>
    </location>
</feature>
<feature type="chain" id="PRO_5005573115" evidence="5">
    <location>
        <begin position="17"/>
        <end position="476"/>
    </location>
</feature>
<dbReference type="InterPro" id="IPR050271">
    <property type="entry name" value="UDP-glycosyltransferase"/>
</dbReference>
<dbReference type="CDD" id="cd03784">
    <property type="entry name" value="GT1_Gtf-like"/>
    <property type="match status" value="1"/>
</dbReference>
<comment type="similarity">
    <text evidence="1">Belongs to the UDP-glycosyltransferase family.</text>
</comment>
<dbReference type="PANTHER" id="PTHR48043:SF114">
    <property type="entry name" value="IP04436P-RELATED"/>
    <property type="match status" value="1"/>
</dbReference>
<evidence type="ECO:0000313" key="7">
    <source>
        <dbReference type="Proteomes" id="UP000037510"/>
    </source>
</evidence>
<dbReference type="PANTHER" id="PTHR48043">
    <property type="entry name" value="EG:EG0003.4 PROTEIN-RELATED"/>
    <property type="match status" value="1"/>
</dbReference>
<organism evidence="6 7">
    <name type="scientific">Operophtera brumata</name>
    <name type="common">Winter moth</name>
    <name type="synonym">Phalaena brumata</name>
    <dbReference type="NCBI Taxonomy" id="104452"/>
    <lineage>
        <taxon>Eukaryota</taxon>
        <taxon>Metazoa</taxon>
        <taxon>Ecdysozoa</taxon>
        <taxon>Arthropoda</taxon>
        <taxon>Hexapoda</taxon>
        <taxon>Insecta</taxon>
        <taxon>Pterygota</taxon>
        <taxon>Neoptera</taxon>
        <taxon>Endopterygota</taxon>
        <taxon>Lepidoptera</taxon>
        <taxon>Glossata</taxon>
        <taxon>Ditrysia</taxon>
        <taxon>Geometroidea</taxon>
        <taxon>Geometridae</taxon>
        <taxon>Larentiinae</taxon>
        <taxon>Operophtera</taxon>
    </lineage>
</organism>
<evidence type="ECO:0000256" key="5">
    <source>
        <dbReference type="SAM" id="SignalP"/>
    </source>
</evidence>
<evidence type="ECO:0000256" key="4">
    <source>
        <dbReference type="SAM" id="Phobius"/>
    </source>
</evidence>
<evidence type="ECO:0000256" key="2">
    <source>
        <dbReference type="ARBA" id="ARBA00022676"/>
    </source>
</evidence>
<dbReference type="AlphaFoldDB" id="A0A0L7L3K3"/>
<feature type="non-terminal residue" evidence="6">
    <location>
        <position position="1"/>
    </location>
</feature>
<keyword evidence="4" id="KW-0472">Membrane</keyword>
<keyword evidence="2" id="KW-0328">Glycosyltransferase</keyword>
<sequence>MNCLFILSVIITTCECYRIFCLLPYPGKSHHMVFEPLLDELARRGHNVTTVSFFPAPNPHPNRREVSLVGLADLSIEVIDLSTIDNPFFGETLSHLSTATELAKLNLVLCEKLLYSDVLKEFIEVKEDYDVIIVEHFTSDCMMGLVHNYGLPSVGLSSCAFLPWTPSRLGAPDNPSYVPGMTLPFTDDMTFFERLQNTLIHIFYKWWFEIFIRWEEQRLLERRLGHTLPLLSEIAGNASVVLVNTHHTLNGVRVMPPAFVEVGGIHLHNRTVQPLTEDGFILFSFGTLIRGSTLPSQRLTAILKVFAGLSQRVVWKWENEQIENLPPNVRLLSLTEAVSAGVPTVAVAVLGDQFGNAAHAQRAGGSHRLVLSHLDEASFGAAVRLILTDEKRSEAKLLSQKWRDRPLPPMDTAVFYIEQTARYGGLEMSSRARKLNAFQLALFDVIALLVCVVGTIIASTVYAWRKLKRVRKEKSS</sequence>
<dbReference type="Proteomes" id="UP000037510">
    <property type="component" value="Unassembled WGS sequence"/>
</dbReference>
<keyword evidence="3 6" id="KW-0808">Transferase</keyword>
<feature type="transmembrane region" description="Helical" evidence="4">
    <location>
        <begin position="440"/>
        <end position="464"/>
    </location>
</feature>
<evidence type="ECO:0000256" key="3">
    <source>
        <dbReference type="ARBA" id="ARBA00022679"/>
    </source>
</evidence>
<dbReference type="EMBL" id="JTDY01003254">
    <property type="protein sequence ID" value="KOB69869.1"/>
    <property type="molecule type" value="Genomic_DNA"/>
</dbReference>
<feature type="non-terminal residue" evidence="6">
    <location>
        <position position="476"/>
    </location>
</feature>
<keyword evidence="4" id="KW-0812">Transmembrane</keyword>